<evidence type="ECO:0000256" key="1">
    <source>
        <dbReference type="SAM" id="MobiDB-lite"/>
    </source>
</evidence>
<feature type="region of interest" description="Disordered" evidence="1">
    <location>
        <begin position="125"/>
        <end position="169"/>
    </location>
</feature>
<dbReference type="EMBL" id="JBJUIK010000012">
    <property type="protein sequence ID" value="KAL3510267.1"/>
    <property type="molecule type" value="Genomic_DNA"/>
</dbReference>
<comment type="caution">
    <text evidence="2">The sequence shown here is derived from an EMBL/GenBank/DDBJ whole genome shotgun (WGS) entry which is preliminary data.</text>
</comment>
<keyword evidence="3" id="KW-1185">Reference proteome</keyword>
<sequence>MKPQIEMAWGQLEFRNNEREPKNRFTPVCTPSYVKWIVEQYTLKPAYDNEKALINLRGSNEETEQWRSKAKVPEIKLRRTKAVQKQSREDIDKVKRSNGQLMNEFRELHDDTRRMLNRYSVKLVANKGGNHRNPNTSATNSDPRSKLGPTPRTISFELDMNQPITTTKE</sequence>
<organism evidence="2 3">
    <name type="scientific">Cinchona calisaya</name>
    <dbReference type="NCBI Taxonomy" id="153742"/>
    <lineage>
        <taxon>Eukaryota</taxon>
        <taxon>Viridiplantae</taxon>
        <taxon>Streptophyta</taxon>
        <taxon>Embryophyta</taxon>
        <taxon>Tracheophyta</taxon>
        <taxon>Spermatophyta</taxon>
        <taxon>Magnoliopsida</taxon>
        <taxon>eudicotyledons</taxon>
        <taxon>Gunneridae</taxon>
        <taxon>Pentapetalae</taxon>
        <taxon>asterids</taxon>
        <taxon>lamiids</taxon>
        <taxon>Gentianales</taxon>
        <taxon>Rubiaceae</taxon>
        <taxon>Cinchonoideae</taxon>
        <taxon>Cinchoneae</taxon>
        <taxon>Cinchona</taxon>
    </lineage>
</organism>
<dbReference type="Proteomes" id="UP001630127">
    <property type="component" value="Unassembled WGS sequence"/>
</dbReference>
<reference evidence="2 3" key="1">
    <citation type="submission" date="2024-11" db="EMBL/GenBank/DDBJ databases">
        <title>A near-complete genome assembly of Cinchona calisaya.</title>
        <authorList>
            <person name="Lian D.C."/>
            <person name="Zhao X.W."/>
            <person name="Wei L."/>
        </authorList>
    </citation>
    <scope>NUCLEOTIDE SEQUENCE [LARGE SCALE GENOMIC DNA]</scope>
    <source>
        <tissue evidence="2">Nenye</tissue>
    </source>
</reference>
<feature type="compositionally biased region" description="Polar residues" evidence="1">
    <location>
        <begin position="132"/>
        <end position="142"/>
    </location>
</feature>
<dbReference type="AlphaFoldDB" id="A0ABD2YSD1"/>
<evidence type="ECO:0000313" key="2">
    <source>
        <dbReference type="EMBL" id="KAL3510267.1"/>
    </source>
</evidence>
<evidence type="ECO:0000313" key="3">
    <source>
        <dbReference type="Proteomes" id="UP001630127"/>
    </source>
</evidence>
<protein>
    <submittedName>
        <fullName evidence="2">Uncharacterized protein</fullName>
    </submittedName>
</protein>
<gene>
    <name evidence="2" type="ORF">ACH5RR_029668</name>
</gene>
<accession>A0ABD2YSD1</accession>
<name>A0ABD2YSD1_9GENT</name>
<proteinExistence type="predicted"/>